<dbReference type="PANTHER" id="PTHR43883">
    <property type="entry name" value="SLR0207 PROTEIN"/>
    <property type="match status" value="1"/>
</dbReference>
<dbReference type="SUPFAM" id="SSF56112">
    <property type="entry name" value="Protein kinase-like (PK-like)"/>
    <property type="match status" value="1"/>
</dbReference>
<organism evidence="1 2">
    <name type="scientific">Mycolicibacterium conceptionense</name>
    <dbReference type="NCBI Taxonomy" id="451644"/>
    <lineage>
        <taxon>Bacteria</taxon>
        <taxon>Bacillati</taxon>
        <taxon>Actinomycetota</taxon>
        <taxon>Actinomycetes</taxon>
        <taxon>Mycobacteriales</taxon>
        <taxon>Mycobacteriaceae</taxon>
        <taxon>Mycolicibacterium</taxon>
    </lineage>
</organism>
<dbReference type="InterPro" id="IPR052732">
    <property type="entry name" value="Cell-binding_unc_protein"/>
</dbReference>
<evidence type="ECO:0000313" key="2">
    <source>
        <dbReference type="Proteomes" id="UP000093779"/>
    </source>
</evidence>
<dbReference type="Pfam" id="PF13671">
    <property type="entry name" value="AAA_33"/>
    <property type="match status" value="1"/>
</dbReference>
<reference evidence="1 2" key="1">
    <citation type="submission" date="2016-06" db="EMBL/GenBank/DDBJ databases">
        <authorList>
            <person name="Kjaerup R.B."/>
            <person name="Dalgaard T.S."/>
            <person name="Juul-Madsen H.R."/>
        </authorList>
    </citation>
    <scope>NUCLEOTIDE SEQUENCE [LARGE SCALE GENOMIC DNA]</scope>
    <source>
        <strain evidence="1 2">ACS1953</strain>
    </source>
</reference>
<dbReference type="Gene3D" id="3.40.50.300">
    <property type="entry name" value="P-loop containing nucleotide triphosphate hydrolases"/>
    <property type="match status" value="1"/>
</dbReference>
<dbReference type="EMBL" id="LZHX01000034">
    <property type="protein sequence ID" value="OBF24552.1"/>
    <property type="molecule type" value="Genomic_DNA"/>
</dbReference>
<evidence type="ECO:0008006" key="3">
    <source>
        <dbReference type="Google" id="ProtNLM"/>
    </source>
</evidence>
<gene>
    <name evidence="1" type="ORF">A5726_09460</name>
</gene>
<evidence type="ECO:0000313" key="1">
    <source>
        <dbReference type="EMBL" id="OBF24552.1"/>
    </source>
</evidence>
<dbReference type="RefSeq" id="WP_064895466.1">
    <property type="nucleotide sequence ID" value="NZ_JBEUKP010000014.1"/>
</dbReference>
<protein>
    <recommendedName>
        <fullName evidence="3">Adenylate kinase</fullName>
    </recommendedName>
</protein>
<dbReference type="Proteomes" id="UP000093779">
    <property type="component" value="Unassembled WGS sequence"/>
</dbReference>
<name>A0A1A1W906_9MYCO</name>
<dbReference type="PANTHER" id="PTHR43883:SF1">
    <property type="entry name" value="GLUCONOKINASE"/>
    <property type="match status" value="1"/>
</dbReference>
<dbReference type="InterPro" id="IPR027417">
    <property type="entry name" value="P-loop_NTPase"/>
</dbReference>
<dbReference type="AlphaFoldDB" id="A0A1A1W906"/>
<proteinExistence type="predicted"/>
<comment type="caution">
    <text evidence="1">The sequence shown here is derived from an EMBL/GenBank/DDBJ whole genome shotgun (WGS) entry which is preliminary data.</text>
</comment>
<accession>A0A1A1W906</accession>
<sequence length="499" mass="54175">MGSSAWPAPVPTAESETTSAVAEIHETHTGIVALVGDRAYKVKKPVVTDFLDFSSVERREQVCEREVRLNQRLAPDSYLGVAHLSDPQGGPPEPVIVMRRYPDARRLTSIVVNGEPAVEHLSAIAEALSHFHTDAQRSDDIDTAARVAAVSGRWHDNLRELRRHAGTVVSAESVTEIGRLVDQFVDGRAALFADRIANHRIVDGHGDLLTGDIFCMPQGPAILDCLEFDDNLRHVDCIDDAAFLAMDLEFLGRKDLADHFLAEYRRFSGDTAPTALVDFYIAYRAGVRAKTDCIRVQQGNQDAAADARRHLDLALDHLRRGAIRLVVVGGGPGTGKTTLAHALAEQLSAHVISTDDVRRELQERGLLTGDAGILNEGLYSSENVAAVYDAVLGRADAALAGGRSVILDGTWRDPALRQRARELAAQRHCPTTELACTVPLDEAKERITQRRITNSDATPQIAEGLAAGGADWSDAHLINTRRPLADSVAEAQRICCSTI</sequence>
<dbReference type="InterPro" id="IPR011009">
    <property type="entry name" value="Kinase-like_dom_sf"/>
</dbReference>
<dbReference type="SUPFAM" id="SSF52540">
    <property type="entry name" value="P-loop containing nucleoside triphosphate hydrolases"/>
    <property type="match status" value="1"/>
</dbReference>